<keyword evidence="6" id="KW-1185">Reference proteome</keyword>
<proteinExistence type="inferred from homology"/>
<sequence>MKIQPGNVVVITGAGSGIGRALALNFASKGCTLALADINAKGLQETADMVSVPNSTHVLDVADNDAVQDFATAVIEQYGKVDILINNAGVALGGTVEQVSVEQITWLFNINFWGMVYGVKAFLPVLKQQPEAHIVNLSSVFGLFAVPGQAAYCASKFAVRGFTETLRQELARTSIKVSCVHPGGIKTNIARNARFESLSEKEQQRGRAYFERVLRMPPEQAADVIVRGIERNAPRILIGREAYIMDITQRLSPTRYPALIKLFNRLMPS</sequence>
<dbReference type="SMART" id="SM00822">
    <property type="entry name" value="PKS_KR"/>
    <property type="match status" value="1"/>
</dbReference>
<dbReference type="Gene3D" id="3.40.50.720">
    <property type="entry name" value="NAD(P)-binding Rossmann-like Domain"/>
    <property type="match status" value="1"/>
</dbReference>
<dbReference type="InterPro" id="IPR020904">
    <property type="entry name" value="Sc_DH/Rdtase_CS"/>
</dbReference>
<keyword evidence="2" id="KW-0560">Oxidoreductase</keyword>
<dbReference type="CDD" id="cd05374">
    <property type="entry name" value="17beta-HSD-like_SDR_c"/>
    <property type="match status" value="1"/>
</dbReference>
<dbReference type="InterPro" id="IPR036291">
    <property type="entry name" value="NAD(P)-bd_dom_sf"/>
</dbReference>
<dbReference type="OrthoDB" id="9775296at2"/>
<feature type="domain" description="Ketoreductase" evidence="4">
    <location>
        <begin position="7"/>
        <end position="188"/>
    </location>
</feature>
<accession>A0A401ZSE0</accession>
<dbReference type="GO" id="GO:0016616">
    <property type="term" value="F:oxidoreductase activity, acting on the CH-OH group of donors, NAD or NADP as acceptor"/>
    <property type="evidence" value="ECO:0007669"/>
    <property type="project" value="TreeGrafter"/>
</dbReference>
<organism evidence="5 6">
    <name type="scientific">Dictyobacter aurantiacus</name>
    <dbReference type="NCBI Taxonomy" id="1936993"/>
    <lineage>
        <taxon>Bacteria</taxon>
        <taxon>Bacillati</taxon>
        <taxon>Chloroflexota</taxon>
        <taxon>Ktedonobacteria</taxon>
        <taxon>Ktedonobacterales</taxon>
        <taxon>Dictyobacteraceae</taxon>
        <taxon>Dictyobacter</taxon>
    </lineage>
</organism>
<evidence type="ECO:0000256" key="3">
    <source>
        <dbReference type="RuleBase" id="RU000363"/>
    </source>
</evidence>
<gene>
    <name evidence="5" type="ORF">KDAU_71570</name>
</gene>
<dbReference type="PANTHER" id="PTHR24322:SF736">
    <property type="entry name" value="RETINOL DEHYDROGENASE 10"/>
    <property type="match status" value="1"/>
</dbReference>
<dbReference type="SUPFAM" id="SSF51735">
    <property type="entry name" value="NAD(P)-binding Rossmann-fold domains"/>
    <property type="match status" value="1"/>
</dbReference>
<evidence type="ECO:0000259" key="4">
    <source>
        <dbReference type="SMART" id="SM00822"/>
    </source>
</evidence>
<dbReference type="PANTHER" id="PTHR24322">
    <property type="entry name" value="PKSB"/>
    <property type="match status" value="1"/>
</dbReference>
<comment type="similarity">
    <text evidence="1 3">Belongs to the short-chain dehydrogenases/reductases (SDR) family.</text>
</comment>
<comment type="caution">
    <text evidence="5">The sequence shown here is derived from an EMBL/GenBank/DDBJ whole genome shotgun (WGS) entry which is preliminary data.</text>
</comment>
<evidence type="ECO:0000256" key="2">
    <source>
        <dbReference type="ARBA" id="ARBA00023002"/>
    </source>
</evidence>
<dbReference type="FunFam" id="3.40.50.720:FF:000084">
    <property type="entry name" value="Short-chain dehydrogenase reductase"/>
    <property type="match status" value="1"/>
</dbReference>
<dbReference type="InterPro" id="IPR002347">
    <property type="entry name" value="SDR_fam"/>
</dbReference>
<dbReference type="EMBL" id="BIFQ01000002">
    <property type="protein sequence ID" value="GCE09828.1"/>
    <property type="molecule type" value="Genomic_DNA"/>
</dbReference>
<dbReference type="Proteomes" id="UP000287224">
    <property type="component" value="Unassembled WGS sequence"/>
</dbReference>
<evidence type="ECO:0000313" key="5">
    <source>
        <dbReference type="EMBL" id="GCE09828.1"/>
    </source>
</evidence>
<dbReference type="PRINTS" id="PR00081">
    <property type="entry name" value="GDHRDH"/>
</dbReference>
<protein>
    <submittedName>
        <fullName evidence="5">Short-chain dehydrogenase</fullName>
    </submittedName>
</protein>
<evidence type="ECO:0000313" key="6">
    <source>
        <dbReference type="Proteomes" id="UP000287224"/>
    </source>
</evidence>
<reference evidence="6" key="1">
    <citation type="submission" date="2018-12" db="EMBL/GenBank/DDBJ databases">
        <title>Tengunoibacter tsumagoiensis gen. nov., sp. nov., Dictyobacter kobayashii sp. nov., D. alpinus sp. nov., and D. joshuensis sp. nov. and description of Dictyobacteraceae fam. nov. within the order Ktedonobacterales isolated from Tengu-no-mugimeshi.</title>
        <authorList>
            <person name="Wang C.M."/>
            <person name="Zheng Y."/>
            <person name="Sakai Y."/>
            <person name="Toyoda A."/>
            <person name="Minakuchi Y."/>
            <person name="Abe K."/>
            <person name="Yokota A."/>
            <person name="Yabe S."/>
        </authorList>
    </citation>
    <scope>NUCLEOTIDE SEQUENCE [LARGE SCALE GENOMIC DNA]</scope>
    <source>
        <strain evidence="6">S-27</strain>
    </source>
</reference>
<name>A0A401ZSE0_9CHLR</name>
<dbReference type="Pfam" id="PF00106">
    <property type="entry name" value="adh_short"/>
    <property type="match status" value="1"/>
</dbReference>
<dbReference type="RefSeq" id="WP_126602602.1">
    <property type="nucleotide sequence ID" value="NZ_BIFQ01000002.1"/>
</dbReference>
<evidence type="ECO:0000256" key="1">
    <source>
        <dbReference type="ARBA" id="ARBA00006484"/>
    </source>
</evidence>
<dbReference type="InterPro" id="IPR057326">
    <property type="entry name" value="KR_dom"/>
</dbReference>
<dbReference type="AlphaFoldDB" id="A0A401ZSE0"/>
<dbReference type="PRINTS" id="PR00080">
    <property type="entry name" value="SDRFAMILY"/>
</dbReference>
<dbReference type="PROSITE" id="PS00061">
    <property type="entry name" value="ADH_SHORT"/>
    <property type="match status" value="1"/>
</dbReference>